<proteinExistence type="predicted"/>
<feature type="domain" description="YopX protein" evidence="1">
    <location>
        <begin position="13"/>
        <end position="139"/>
    </location>
</feature>
<dbReference type="OrthoDB" id="1809393at2"/>
<dbReference type="Proteomes" id="UP000233440">
    <property type="component" value="Unassembled WGS sequence"/>
</dbReference>
<name>A0A2N3LKH0_9BACI</name>
<gene>
    <name evidence="2" type="ORF">CWO92_09785</name>
</gene>
<evidence type="ECO:0000313" key="2">
    <source>
        <dbReference type="EMBL" id="PKR85049.1"/>
    </source>
</evidence>
<sequence>MREIKFRGYAVEEMVNGQWLEGFGVSELKFAEHHAKAVGRDSNWWLYTNSGDYLVNPKSIGQYTGLKDKNGREIYEGDILLFNNSINDRKWKCVVEYREGSFVCVYQNDKVYNHFDSWNVPKVTWEVIGNIYENPSLLEVQHDKLQHIKDQLN</sequence>
<keyword evidence="3" id="KW-1185">Reference proteome</keyword>
<dbReference type="InterPro" id="IPR010024">
    <property type="entry name" value="CHP16711"/>
</dbReference>
<dbReference type="Gene3D" id="2.30.30.290">
    <property type="entry name" value="YopX-like domains"/>
    <property type="match status" value="1"/>
</dbReference>
<evidence type="ECO:0000313" key="3">
    <source>
        <dbReference type="Proteomes" id="UP000233440"/>
    </source>
</evidence>
<comment type="caution">
    <text evidence="2">The sequence shown here is derived from an EMBL/GenBank/DDBJ whole genome shotgun (WGS) entry which is preliminary data.</text>
</comment>
<organism evidence="2 3">
    <name type="scientific">Heyndrickxia camelliae</name>
    <dbReference type="NCBI Taxonomy" id="1707093"/>
    <lineage>
        <taxon>Bacteria</taxon>
        <taxon>Bacillati</taxon>
        <taxon>Bacillota</taxon>
        <taxon>Bacilli</taxon>
        <taxon>Bacillales</taxon>
        <taxon>Bacillaceae</taxon>
        <taxon>Heyndrickxia</taxon>
    </lineage>
</organism>
<accession>A0A2N3LKH0</accession>
<dbReference type="InterPro" id="IPR019096">
    <property type="entry name" value="YopX_protein"/>
</dbReference>
<dbReference type="EMBL" id="PIQO01000006">
    <property type="protein sequence ID" value="PKR85049.1"/>
    <property type="molecule type" value="Genomic_DNA"/>
</dbReference>
<reference evidence="2 3" key="1">
    <citation type="submission" date="2017-11" db="EMBL/GenBank/DDBJ databases">
        <title>Bacillus camelliae sp. nov., isolated from pu'er tea.</title>
        <authorList>
            <person name="Niu L."/>
        </authorList>
    </citation>
    <scope>NUCLEOTIDE SEQUENCE [LARGE SCALE GENOMIC DNA]</scope>
    <source>
        <strain evidence="2 3">7578-1</strain>
    </source>
</reference>
<dbReference type="SUPFAM" id="SSF159006">
    <property type="entry name" value="YopX-like"/>
    <property type="match status" value="1"/>
</dbReference>
<evidence type="ECO:0000259" key="1">
    <source>
        <dbReference type="Pfam" id="PF09643"/>
    </source>
</evidence>
<dbReference type="AlphaFoldDB" id="A0A2N3LKH0"/>
<dbReference type="RefSeq" id="WP_101354031.1">
    <property type="nucleotide sequence ID" value="NZ_PIQO01000006.1"/>
</dbReference>
<dbReference type="InterPro" id="IPR023385">
    <property type="entry name" value="YopX-like_C"/>
</dbReference>
<dbReference type="NCBIfam" id="TIGR01671">
    <property type="entry name" value="phage_TIGR01671"/>
    <property type="match status" value="1"/>
</dbReference>
<protein>
    <recommendedName>
        <fullName evidence="1">YopX protein domain-containing protein</fullName>
    </recommendedName>
</protein>
<dbReference type="Pfam" id="PF09643">
    <property type="entry name" value="YopX"/>
    <property type="match status" value="1"/>
</dbReference>